<name>A0A0B7BXN6_9EUPU</name>
<evidence type="ECO:0008006" key="2">
    <source>
        <dbReference type="Google" id="ProtNLM"/>
    </source>
</evidence>
<feature type="non-terminal residue" evidence="1">
    <location>
        <position position="1"/>
    </location>
</feature>
<reference evidence="1" key="1">
    <citation type="submission" date="2014-12" db="EMBL/GenBank/DDBJ databases">
        <title>Insight into the proteome of Arion vulgaris.</title>
        <authorList>
            <person name="Aradska J."/>
            <person name="Bulat T."/>
            <person name="Smidak R."/>
            <person name="Sarate P."/>
            <person name="Gangsoo J."/>
            <person name="Sialana F."/>
            <person name="Bilban M."/>
            <person name="Lubec G."/>
        </authorList>
    </citation>
    <scope>NUCLEOTIDE SEQUENCE</scope>
    <source>
        <tissue evidence="1">Skin</tissue>
    </source>
</reference>
<dbReference type="AlphaFoldDB" id="A0A0B7BXN6"/>
<organism evidence="1">
    <name type="scientific">Arion vulgaris</name>
    <dbReference type="NCBI Taxonomy" id="1028688"/>
    <lineage>
        <taxon>Eukaryota</taxon>
        <taxon>Metazoa</taxon>
        <taxon>Spiralia</taxon>
        <taxon>Lophotrochozoa</taxon>
        <taxon>Mollusca</taxon>
        <taxon>Gastropoda</taxon>
        <taxon>Heterobranchia</taxon>
        <taxon>Euthyneura</taxon>
        <taxon>Panpulmonata</taxon>
        <taxon>Eupulmonata</taxon>
        <taxon>Stylommatophora</taxon>
        <taxon>Helicina</taxon>
        <taxon>Arionoidea</taxon>
        <taxon>Arionidae</taxon>
        <taxon>Arion</taxon>
    </lineage>
</organism>
<accession>A0A0B7BXN6</accession>
<dbReference type="InterPro" id="IPR027417">
    <property type="entry name" value="P-loop_NTPase"/>
</dbReference>
<protein>
    <recommendedName>
        <fullName evidence="2">ABC transporter domain-containing protein</fullName>
    </recommendedName>
</protein>
<proteinExistence type="predicted"/>
<dbReference type="SUPFAM" id="SSF52540">
    <property type="entry name" value="P-loop containing nucleoside triphosphate hydrolases"/>
    <property type="match status" value="1"/>
</dbReference>
<gene>
    <name evidence="1" type="primary">ORF217341</name>
</gene>
<dbReference type="Gene3D" id="3.40.50.300">
    <property type="entry name" value="P-loop containing nucleotide triphosphate hydrolases"/>
    <property type="match status" value="1"/>
</dbReference>
<sequence>TIISSQVMENRTVLTITHQPSEIMNCDRVVVIEDGELKEFACPQELMRNEASIFYNLANLESDVDTH</sequence>
<dbReference type="EMBL" id="HACG01051073">
    <property type="protein sequence ID" value="CEK97944.1"/>
    <property type="molecule type" value="Transcribed_RNA"/>
</dbReference>
<evidence type="ECO:0000313" key="1">
    <source>
        <dbReference type="EMBL" id="CEK97944.1"/>
    </source>
</evidence>